<evidence type="ECO:0000256" key="2">
    <source>
        <dbReference type="SAM" id="MobiDB-lite"/>
    </source>
</evidence>
<dbReference type="InterPro" id="IPR007060">
    <property type="entry name" value="FtsL/DivIC"/>
</dbReference>
<dbReference type="RefSeq" id="WP_095660436.1">
    <property type="nucleotide sequence ID" value="NZ_CP019688.1"/>
</dbReference>
<accession>A0A1Q2HY78</accession>
<feature type="compositionally biased region" description="Low complexity" evidence="2">
    <location>
        <begin position="160"/>
        <end position="200"/>
    </location>
</feature>
<evidence type="ECO:0000313" key="4">
    <source>
        <dbReference type="EMBL" id="AQQ15802.1"/>
    </source>
</evidence>
<dbReference type="AlphaFoldDB" id="A0A1Q2HY78"/>
<dbReference type="EMBL" id="CP019688">
    <property type="protein sequence ID" value="AQQ15802.1"/>
    <property type="molecule type" value="Genomic_DNA"/>
</dbReference>
<protein>
    <submittedName>
        <fullName evidence="4">Cell division protein FtsL</fullName>
    </submittedName>
</protein>
<evidence type="ECO:0000313" key="5">
    <source>
        <dbReference type="Proteomes" id="UP000217209"/>
    </source>
</evidence>
<evidence type="ECO:0000256" key="3">
    <source>
        <dbReference type="SAM" id="Phobius"/>
    </source>
</evidence>
<dbReference type="Proteomes" id="UP000217209">
    <property type="component" value="Chromosome"/>
</dbReference>
<evidence type="ECO:0000256" key="1">
    <source>
        <dbReference type="SAM" id="Coils"/>
    </source>
</evidence>
<keyword evidence="3" id="KW-1133">Transmembrane helix</keyword>
<organism evidence="4 5">
    <name type="scientific">Corynebacterium glaucum</name>
    <dbReference type="NCBI Taxonomy" id="187491"/>
    <lineage>
        <taxon>Bacteria</taxon>
        <taxon>Bacillati</taxon>
        <taxon>Actinomycetota</taxon>
        <taxon>Actinomycetes</taxon>
        <taxon>Mycobacteriales</taxon>
        <taxon>Corynebacteriaceae</taxon>
        <taxon>Corynebacterium</taxon>
    </lineage>
</organism>
<dbReference type="KEGG" id="cgv:CGLAU_09255"/>
<reference evidence="4 5" key="1">
    <citation type="submission" date="2016-12" db="EMBL/GenBank/DDBJ databases">
        <authorList>
            <person name="Song W.-J."/>
            <person name="Kurnit D.M."/>
        </authorList>
    </citation>
    <scope>NUCLEOTIDE SEQUENCE [LARGE SCALE GENOMIC DNA]</scope>
    <source>
        <strain evidence="4 5">DSM 30827</strain>
    </source>
</reference>
<sequence>MYRKHTVPVASRDKAEREEREAKSRHKTKPALFQQDIASTGLLIAAVLVVLVAIAVPLRNYYEGRGEIARAQASIEALEARKKQLESDIARYEDPAYIEQEARRRLGVLAEGETAWRIIDPRMTQNPTITTDEIPDTRDWQHFLWDSLRELPEDEDAEEPAAPAPSEAPADAPAGAPVEAPEPAEAPAGAPVDASDSSSE</sequence>
<dbReference type="Pfam" id="PF04977">
    <property type="entry name" value="DivIC"/>
    <property type="match status" value="1"/>
</dbReference>
<dbReference type="OrthoDB" id="5187715at2"/>
<feature type="transmembrane region" description="Helical" evidence="3">
    <location>
        <begin position="37"/>
        <end position="58"/>
    </location>
</feature>
<keyword evidence="3" id="KW-0812">Transmembrane</keyword>
<keyword evidence="1" id="KW-0175">Coiled coil</keyword>
<feature type="region of interest" description="Disordered" evidence="2">
    <location>
        <begin position="147"/>
        <end position="200"/>
    </location>
</feature>
<name>A0A1Q2HY78_9CORY</name>
<gene>
    <name evidence="4" type="primary">ftsL2</name>
    <name evidence="4" type="ORF">CGLAU_09255</name>
</gene>
<proteinExistence type="predicted"/>
<feature type="compositionally biased region" description="Basic and acidic residues" evidence="2">
    <location>
        <begin position="11"/>
        <end position="22"/>
    </location>
</feature>
<keyword evidence="4" id="KW-0131">Cell cycle</keyword>
<keyword evidence="3" id="KW-0472">Membrane</keyword>
<keyword evidence="4" id="KW-0132">Cell division</keyword>
<keyword evidence="5" id="KW-1185">Reference proteome</keyword>
<feature type="region of interest" description="Disordered" evidence="2">
    <location>
        <begin position="1"/>
        <end position="28"/>
    </location>
</feature>
<feature type="coiled-coil region" evidence="1">
    <location>
        <begin position="68"/>
        <end position="95"/>
    </location>
</feature>
<dbReference type="GO" id="GO:0051301">
    <property type="term" value="P:cell division"/>
    <property type="evidence" value="ECO:0007669"/>
    <property type="project" value="UniProtKB-KW"/>
</dbReference>